<evidence type="ECO:0000313" key="3">
    <source>
        <dbReference type="Proteomes" id="UP000284403"/>
    </source>
</evidence>
<accession>A0A422N0K6</accession>
<protein>
    <submittedName>
        <fullName evidence="2">Uncharacterized protein</fullName>
    </submittedName>
</protein>
<name>A0A422N0K6_9TRYP</name>
<dbReference type="GeneID" id="40322915"/>
<dbReference type="AlphaFoldDB" id="A0A422N0K6"/>
<feature type="region of interest" description="Disordered" evidence="1">
    <location>
        <begin position="19"/>
        <end position="41"/>
    </location>
</feature>
<evidence type="ECO:0000313" key="2">
    <source>
        <dbReference type="EMBL" id="RNE98979.1"/>
    </source>
</evidence>
<dbReference type="Proteomes" id="UP000284403">
    <property type="component" value="Unassembled WGS sequence"/>
</dbReference>
<reference evidence="2 3" key="1">
    <citation type="journal article" date="2018" name="BMC Genomics">
        <title>Genomic comparison of Trypanosoma conorhini and Trypanosoma rangeli to Trypanosoma cruzi strains of high and low virulence.</title>
        <authorList>
            <person name="Bradwell K.R."/>
            <person name="Koparde V.N."/>
            <person name="Matveyev A.V."/>
            <person name="Serrano M.G."/>
            <person name="Alves J.M."/>
            <person name="Parikh H."/>
            <person name="Huang B."/>
            <person name="Lee V."/>
            <person name="Espinosa-Alvarez O."/>
            <person name="Ortiz P.A."/>
            <person name="Costa-Martins A.G."/>
            <person name="Teixeira M.M."/>
            <person name="Buck G.A."/>
        </authorList>
    </citation>
    <scope>NUCLEOTIDE SEQUENCE [LARGE SCALE GENOMIC DNA]</scope>
    <source>
        <strain evidence="2 3">025E</strain>
    </source>
</reference>
<dbReference type="RefSeq" id="XP_029223944.1">
    <property type="nucleotide sequence ID" value="XM_029376124.1"/>
</dbReference>
<feature type="compositionally biased region" description="Polar residues" evidence="1">
    <location>
        <begin position="19"/>
        <end position="30"/>
    </location>
</feature>
<comment type="caution">
    <text evidence="2">The sequence shown here is derived from an EMBL/GenBank/DDBJ whole genome shotgun (WGS) entry which is preliminary data.</text>
</comment>
<proteinExistence type="predicted"/>
<sequence>MLQKNVCAAFFWSVKALSPTSPARGENTQDPPEARPCTDGSQRAPALVLDFYLWAFISCQYRFISSFAGAAATENGVVPFSLRMPSRQFENEREKRSLG</sequence>
<feature type="non-terminal residue" evidence="2">
    <location>
        <position position="99"/>
    </location>
</feature>
<keyword evidence="3" id="KW-1185">Reference proteome</keyword>
<organism evidence="2 3">
    <name type="scientific">Trypanosoma conorhini</name>
    <dbReference type="NCBI Taxonomy" id="83891"/>
    <lineage>
        <taxon>Eukaryota</taxon>
        <taxon>Discoba</taxon>
        <taxon>Euglenozoa</taxon>
        <taxon>Kinetoplastea</taxon>
        <taxon>Metakinetoplastina</taxon>
        <taxon>Trypanosomatida</taxon>
        <taxon>Trypanosomatidae</taxon>
        <taxon>Trypanosoma</taxon>
    </lineage>
</organism>
<dbReference type="EMBL" id="MKKU01000991">
    <property type="protein sequence ID" value="RNE98979.1"/>
    <property type="molecule type" value="Genomic_DNA"/>
</dbReference>
<gene>
    <name evidence="2" type="ORF">Tco025E_09304</name>
</gene>
<evidence type="ECO:0000256" key="1">
    <source>
        <dbReference type="SAM" id="MobiDB-lite"/>
    </source>
</evidence>